<dbReference type="PRINTS" id="PR00237">
    <property type="entry name" value="GPCRRHODOPSN"/>
</dbReference>
<feature type="transmembrane region" description="Helical" evidence="9">
    <location>
        <begin position="55"/>
        <end position="81"/>
    </location>
</feature>
<dbReference type="EMBL" id="CALNXK010000012">
    <property type="protein sequence ID" value="CAH3044272.1"/>
    <property type="molecule type" value="Genomic_DNA"/>
</dbReference>
<evidence type="ECO:0000313" key="11">
    <source>
        <dbReference type="EMBL" id="CAH3044272.1"/>
    </source>
</evidence>
<evidence type="ECO:0000256" key="7">
    <source>
        <dbReference type="ARBA" id="ARBA00023224"/>
    </source>
</evidence>
<evidence type="ECO:0000256" key="8">
    <source>
        <dbReference type="RuleBase" id="RU000688"/>
    </source>
</evidence>
<feature type="transmembrane region" description="Helical" evidence="9">
    <location>
        <begin position="135"/>
        <end position="156"/>
    </location>
</feature>
<evidence type="ECO:0000256" key="2">
    <source>
        <dbReference type="ARBA" id="ARBA00022692"/>
    </source>
</evidence>
<accession>A0ABN8NAE1</accession>
<evidence type="ECO:0000256" key="9">
    <source>
        <dbReference type="SAM" id="Phobius"/>
    </source>
</evidence>
<dbReference type="PROSITE" id="PS50262">
    <property type="entry name" value="G_PROTEIN_RECEP_F1_2"/>
    <property type="match status" value="1"/>
</dbReference>
<keyword evidence="6 8" id="KW-0675">Receptor</keyword>
<keyword evidence="5 9" id="KW-0472">Membrane</keyword>
<name>A0ABN8NAE1_9CNID</name>
<feature type="domain" description="G-protein coupled receptors family 1 profile" evidence="10">
    <location>
        <begin position="33"/>
        <end position="235"/>
    </location>
</feature>
<gene>
    <name evidence="11" type="ORF">PLOB_00004617</name>
</gene>
<dbReference type="PROSITE" id="PS00237">
    <property type="entry name" value="G_PROTEIN_RECEP_F1_1"/>
    <property type="match status" value="1"/>
</dbReference>
<sequence>MEDMLIELKSRSKEQVILESVSFLFLSLLMLFGNFVTLLVMLLNRRLRTIPNMFVASLAVSDFSIGALISVPLCIPTLVSVLGWPFNDSTCQLQGYIVITLAVASVHTLALMAVNRYFRIVKPSKYRRYFTKKKTTIMILLSWFYSMCCPLPYFVGGHKMIFHASKFFCYPTIDNSAFVGFWLLLYLGIPSTIILYCYLRVFQTVRSHSNNFQRPGNPVITANVEEIKVARTLFV</sequence>
<protein>
    <recommendedName>
        <fullName evidence="10">G-protein coupled receptors family 1 profile domain-containing protein</fullName>
    </recommendedName>
</protein>
<dbReference type="InterPro" id="IPR050125">
    <property type="entry name" value="GPCR_opsins"/>
</dbReference>
<feature type="transmembrane region" description="Helical" evidence="9">
    <location>
        <begin position="176"/>
        <end position="199"/>
    </location>
</feature>
<comment type="similarity">
    <text evidence="8">Belongs to the G-protein coupled receptor 1 family.</text>
</comment>
<feature type="transmembrane region" description="Helical" evidence="9">
    <location>
        <begin position="93"/>
        <end position="114"/>
    </location>
</feature>
<keyword evidence="12" id="KW-1185">Reference proteome</keyword>
<dbReference type="InterPro" id="IPR000276">
    <property type="entry name" value="GPCR_Rhodpsn"/>
</dbReference>
<comment type="subcellular location">
    <subcellularLocation>
        <location evidence="1">Membrane</location>
        <topology evidence="1">Multi-pass membrane protein</topology>
    </subcellularLocation>
</comment>
<evidence type="ECO:0000256" key="6">
    <source>
        <dbReference type="ARBA" id="ARBA00023170"/>
    </source>
</evidence>
<feature type="transmembrane region" description="Helical" evidence="9">
    <location>
        <begin position="20"/>
        <end position="43"/>
    </location>
</feature>
<evidence type="ECO:0000256" key="4">
    <source>
        <dbReference type="ARBA" id="ARBA00023040"/>
    </source>
</evidence>
<dbReference type="Pfam" id="PF00001">
    <property type="entry name" value="7tm_1"/>
    <property type="match status" value="1"/>
</dbReference>
<dbReference type="PANTHER" id="PTHR24240">
    <property type="entry name" value="OPSIN"/>
    <property type="match status" value="1"/>
</dbReference>
<dbReference type="Proteomes" id="UP001159405">
    <property type="component" value="Unassembled WGS sequence"/>
</dbReference>
<reference evidence="11 12" key="1">
    <citation type="submission" date="2022-05" db="EMBL/GenBank/DDBJ databases">
        <authorList>
            <consortium name="Genoscope - CEA"/>
            <person name="William W."/>
        </authorList>
    </citation>
    <scope>NUCLEOTIDE SEQUENCE [LARGE SCALE GENOMIC DNA]</scope>
</reference>
<keyword evidence="3 9" id="KW-1133">Transmembrane helix</keyword>
<keyword evidence="2 8" id="KW-0812">Transmembrane</keyword>
<dbReference type="InterPro" id="IPR017452">
    <property type="entry name" value="GPCR_Rhodpsn_7TM"/>
</dbReference>
<evidence type="ECO:0000256" key="5">
    <source>
        <dbReference type="ARBA" id="ARBA00023136"/>
    </source>
</evidence>
<evidence type="ECO:0000259" key="10">
    <source>
        <dbReference type="PROSITE" id="PS50262"/>
    </source>
</evidence>
<evidence type="ECO:0000256" key="1">
    <source>
        <dbReference type="ARBA" id="ARBA00004141"/>
    </source>
</evidence>
<dbReference type="CDD" id="cd00637">
    <property type="entry name" value="7tm_classA_rhodopsin-like"/>
    <property type="match status" value="1"/>
</dbReference>
<keyword evidence="4 8" id="KW-0297">G-protein coupled receptor</keyword>
<proteinExistence type="inferred from homology"/>
<dbReference type="Gene3D" id="1.20.1070.10">
    <property type="entry name" value="Rhodopsin 7-helix transmembrane proteins"/>
    <property type="match status" value="1"/>
</dbReference>
<keyword evidence="7 8" id="KW-0807">Transducer</keyword>
<organism evidence="11 12">
    <name type="scientific">Porites lobata</name>
    <dbReference type="NCBI Taxonomy" id="104759"/>
    <lineage>
        <taxon>Eukaryota</taxon>
        <taxon>Metazoa</taxon>
        <taxon>Cnidaria</taxon>
        <taxon>Anthozoa</taxon>
        <taxon>Hexacorallia</taxon>
        <taxon>Scleractinia</taxon>
        <taxon>Fungiina</taxon>
        <taxon>Poritidae</taxon>
        <taxon>Porites</taxon>
    </lineage>
</organism>
<evidence type="ECO:0000256" key="3">
    <source>
        <dbReference type="ARBA" id="ARBA00022989"/>
    </source>
</evidence>
<evidence type="ECO:0000313" key="12">
    <source>
        <dbReference type="Proteomes" id="UP001159405"/>
    </source>
</evidence>
<dbReference type="SUPFAM" id="SSF81321">
    <property type="entry name" value="Family A G protein-coupled receptor-like"/>
    <property type="match status" value="1"/>
</dbReference>
<comment type="caution">
    <text evidence="11">The sequence shown here is derived from an EMBL/GenBank/DDBJ whole genome shotgun (WGS) entry which is preliminary data.</text>
</comment>